<name>A0A023G2R8_AMBTT</name>
<evidence type="ECO:0000313" key="2">
    <source>
        <dbReference type="EMBL" id="JAC28059.1"/>
    </source>
</evidence>
<reference evidence="2" key="1">
    <citation type="submission" date="2014-03" db="EMBL/GenBank/DDBJ databases">
        <title>The sialotranscriptome of Amblyomma triste, Amblyomma parvum and Amblyomma cajennense ticks, uncovered by 454-based RNA-seq.</title>
        <authorList>
            <person name="Garcia G.R."/>
            <person name="Gardinassi L.G."/>
            <person name="Ribeiro J.M."/>
            <person name="Anatriello E."/>
            <person name="Ferreira B.R."/>
            <person name="Moreira H.N."/>
            <person name="Mafra C."/>
            <person name="Olegario M.M."/>
            <person name="Szabo P.J."/>
            <person name="Miranda-Santos I.K."/>
            <person name="Maruyama S.R."/>
        </authorList>
    </citation>
    <scope>NUCLEOTIDE SEQUENCE</scope>
    <source>
        <strain evidence="2">Mato Grasso do Sul</strain>
        <tissue evidence="2">Salivary glands</tissue>
    </source>
</reference>
<feature type="non-terminal residue" evidence="2">
    <location>
        <position position="1"/>
    </location>
</feature>
<dbReference type="EMBL" id="GBBM01007359">
    <property type="protein sequence ID" value="JAC28059.1"/>
    <property type="molecule type" value="mRNA"/>
</dbReference>
<evidence type="ECO:0000256" key="1">
    <source>
        <dbReference type="SAM" id="MobiDB-lite"/>
    </source>
</evidence>
<accession>A0A023G2R8</accession>
<feature type="region of interest" description="Disordered" evidence="1">
    <location>
        <begin position="50"/>
        <end position="170"/>
    </location>
</feature>
<feature type="compositionally biased region" description="Low complexity" evidence="1">
    <location>
        <begin position="57"/>
        <end position="143"/>
    </location>
</feature>
<dbReference type="AlphaFoldDB" id="A0A023G2R8"/>
<proteinExistence type="evidence at transcript level"/>
<sequence>VFAGHFSEFHSARLSGQQLSSAMTPAKMSAVLLLMVCAVLTRPDGLVFAKPQEGDGAPSAPAEATAPATQNADATVATSASEAPPTTTTSTMAPTTPAPPTSSSTTTQATTMTPKATEASTTTSTAAPTSTASSTAAPETKPTGPGSRDQVAENTTTAAPPTTTQKPSDASLGATLSMATLVLGLCITYL</sequence>
<feature type="compositionally biased region" description="Low complexity" evidence="1">
    <location>
        <begin position="155"/>
        <end position="164"/>
    </location>
</feature>
<protein>
    <submittedName>
        <fullName evidence="2">Putative cell wall protein dan4</fullName>
    </submittedName>
</protein>
<organism evidence="2">
    <name type="scientific">Amblyomma triste</name>
    <name type="common">Neotropical tick</name>
    <dbReference type="NCBI Taxonomy" id="251400"/>
    <lineage>
        <taxon>Eukaryota</taxon>
        <taxon>Metazoa</taxon>
        <taxon>Ecdysozoa</taxon>
        <taxon>Arthropoda</taxon>
        <taxon>Chelicerata</taxon>
        <taxon>Arachnida</taxon>
        <taxon>Acari</taxon>
        <taxon>Parasitiformes</taxon>
        <taxon>Ixodida</taxon>
        <taxon>Ixodoidea</taxon>
        <taxon>Ixodidae</taxon>
        <taxon>Amblyomminae</taxon>
        <taxon>Amblyomma</taxon>
    </lineage>
</organism>